<dbReference type="PANTHER" id="PTHR37945">
    <property type="entry name" value="EXTRACELLULAR TUNGSTATE BINDING PROTEIN"/>
    <property type="match status" value="1"/>
</dbReference>
<reference evidence="2 3" key="1">
    <citation type="journal article" date="2016" name="Nat. Commun.">
        <title>Thousands of microbial genomes shed light on interconnected biogeochemical processes in an aquifer system.</title>
        <authorList>
            <person name="Anantharaman K."/>
            <person name="Brown C.T."/>
            <person name="Hug L.A."/>
            <person name="Sharon I."/>
            <person name="Castelle C.J."/>
            <person name="Probst A.J."/>
            <person name="Thomas B.C."/>
            <person name="Singh A."/>
            <person name="Wilkins M.J."/>
            <person name="Karaoz U."/>
            <person name="Brodie E.L."/>
            <person name="Williams K.H."/>
            <person name="Hubbard S.S."/>
            <person name="Banfield J.F."/>
        </authorList>
    </citation>
    <scope>NUCLEOTIDE SEQUENCE [LARGE SCALE GENOMIC DNA]</scope>
</reference>
<evidence type="ECO:0000313" key="3">
    <source>
        <dbReference type="Proteomes" id="UP000178797"/>
    </source>
</evidence>
<comment type="caution">
    <text evidence="2">The sequence shown here is derived from an EMBL/GenBank/DDBJ whole genome shotgun (WGS) entry which is preliminary data.</text>
</comment>
<name>A0A1F7RSP3_9BACT</name>
<dbReference type="EMBL" id="MGDE01000177">
    <property type="protein sequence ID" value="OGL44582.1"/>
    <property type="molecule type" value="Genomic_DNA"/>
</dbReference>
<dbReference type="Pfam" id="PF12849">
    <property type="entry name" value="PBP_like_2"/>
    <property type="match status" value="1"/>
</dbReference>
<dbReference type="PANTHER" id="PTHR37945:SF1">
    <property type="entry name" value="EXTRACELLULAR TUNGSTATE BINDING PROTEIN"/>
    <property type="match status" value="1"/>
</dbReference>
<evidence type="ECO:0000259" key="1">
    <source>
        <dbReference type="Pfam" id="PF12849"/>
    </source>
</evidence>
<dbReference type="AlphaFoldDB" id="A0A1F7RSP3"/>
<sequence>MKKIMFVLFLIFQTVVLSTTLLAEERLKLSTTTSTENTGLLSVLLPPFEKEFNVRVDVISVGTGQALKLAENGDVDVTLVHAKKLEDEFMTKGFGKDRRDIMYNDFVIIGPKNDPAEVRKAKNVAEVFKKIADGKTSFISRGDNSGTHTKEKECWEKAGIKPSGVWYVESGKGMGEVINMADEKNAYTLSDRGTYLAYKSKCELEILFEGDPSLFNPYSIIAVNPEKYPHVNYKKAKALIEWITSEKGQSIIRDFGKDKFGHALFVPTAVPLK</sequence>
<dbReference type="InterPro" id="IPR052738">
    <property type="entry name" value="ABC-Tungstate_binding"/>
</dbReference>
<accession>A0A1F7RSP3</accession>
<organism evidence="2 3">
    <name type="scientific">Candidatus Schekmanbacteria bacterium RBG_16_38_10</name>
    <dbReference type="NCBI Taxonomy" id="1817879"/>
    <lineage>
        <taxon>Bacteria</taxon>
        <taxon>Candidatus Schekmaniibacteriota</taxon>
    </lineage>
</organism>
<proteinExistence type="predicted"/>
<protein>
    <submittedName>
        <fullName evidence="2">Tungsten ABC transporter substrate-binding protein</fullName>
    </submittedName>
</protein>
<dbReference type="InterPro" id="IPR024370">
    <property type="entry name" value="PBP_domain"/>
</dbReference>
<dbReference type="SUPFAM" id="SSF53850">
    <property type="entry name" value="Periplasmic binding protein-like II"/>
    <property type="match status" value="1"/>
</dbReference>
<dbReference type="Gene3D" id="3.40.190.10">
    <property type="entry name" value="Periplasmic binding protein-like II"/>
    <property type="match status" value="2"/>
</dbReference>
<dbReference type="Proteomes" id="UP000178797">
    <property type="component" value="Unassembled WGS sequence"/>
</dbReference>
<gene>
    <name evidence="2" type="ORF">A2W05_03625</name>
</gene>
<feature type="domain" description="PBP" evidence="1">
    <location>
        <begin position="29"/>
        <end position="246"/>
    </location>
</feature>
<evidence type="ECO:0000313" key="2">
    <source>
        <dbReference type="EMBL" id="OGL44582.1"/>
    </source>
</evidence>